<gene>
    <name evidence="1" type="ORF">DI53_1171</name>
</gene>
<keyword evidence="2" id="KW-1185">Reference proteome</keyword>
<dbReference type="eggNOG" id="ENOG5032T7H">
    <property type="taxonomic scope" value="Bacteria"/>
</dbReference>
<protein>
    <submittedName>
        <fullName evidence="1">Uncharacterized protein</fullName>
    </submittedName>
</protein>
<sequence>MTIQIIVLATNEKADAVIKQGSLAQMPSLQDGWRFDFRKQLKALKHATAYILVREDSPEVIEGCLIFQLVDKMVPYMAFVEVAPHNKGDEKKHDHVAGCLIAYAFKQSLIRGSGRL</sequence>
<reference evidence="1 2" key="2">
    <citation type="journal article" date="2015" name="PLoS ONE">
        <title>Whole-Genome Optical Mapping and Finished Genome Sequence of Sphingobacterium deserti sp. nov., a New Species Isolated from the Western Desert of China.</title>
        <authorList>
            <person name="Teng C."/>
            <person name="Zhou Z."/>
            <person name="Molnar I."/>
            <person name="Li X."/>
            <person name="Tang R."/>
            <person name="Chen M."/>
            <person name="Wang L."/>
            <person name="Su S."/>
            <person name="Zhang W."/>
            <person name="Lin M."/>
        </authorList>
    </citation>
    <scope>NUCLEOTIDE SEQUENCE [LARGE SCALE GENOMIC DNA]</scope>
    <source>
        <strain evidence="2">ACCC05744</strain>
    </source>
</reference>
<evidence type="ECO:0000313" key="2">
    <source>
        <dbReference type="Proteomes" id="UP000031802"/>
    </source>
</evidence>
<evidence type="ECO:0000313" key="1">
    <source>
        <dbReference type="EMBL" id="KGE14944.1"/>
    </source>
</evidence>
<accession>A0A0B8T8G4</accession>
<dbReference type="STRING" id="1229276.DI53_1171"/>
<reference evidence="2" key="1">
    <citation type="submission" date="2014-04" db="EMBL/GenBank/DDBJ databases">
        <title>Whole-Genome optical mapping and complete genome sequence of Sphingobacterium deserti sp. nov., a new spaces isolated from desert in the west of China.</title>
        <authorList>
            <person name="Teng C."/>
            <person name="Zhou Z."/>
            <person name="Li X."/>
            <person name="Chen M."/>
            <person name="Lin M."/>
            <person name="Wang L."/>
            <person name="Su S."/>
            <person name="Zhang C."/>
            <person name="Zhang W."/>
        </authorList>
    </citation>
    <scope>NUCLEOTIDE SEQUENCE [LARGE SCALE GENOMIC DNA]</scope>
    <source>
        <strain evidence="2">ACCC05744</strain>
    </source>
</reference>
<dbReference type="OrthoDB" id="956078at2"/>
<dbReference type="EMBL" id="JJMU01000021">
    <property type="protein sequence ID" value="KGE14944.1"/>
    <property type="molecule type" value="Genomic_DNA"/>
</dbReference>
<proteinExistence type="predicted"/>
<dbReference type="RefSeq" id="WP_052072108.1">
    <property type="nucleotide sequence ID" value="NZ_JJMU01000021.1"/>
</dbReference>
<dbReference type="PATRIC" id="fig|1229276.3.peg.1214"/>
<name>A0A0B8T8G4_9SPHI</name>
<organism evidence="1 2">
    <name type="scientific">Sphingobacterium deserti</name>
    <dbReference type="NCBI Taxonomy" id="1229276"/>
    <lineage>
        <taxon>Bacteria</taxon>
        <taxon>Pseudomonadati</taxon>
        <taxon>Bacteroidota</taxon>
        <taxon>Sphingobacteriia</taxon>
        <taxon>Sphingobacteriales</taxon>
        <taxon>Sphingobacteriaceae</taxon>
        <taxon>Sphingobacterium</taxon>
    </lineage>
</organism>
<comment type="caution">
    <text evidence="1">The sequence shown here is derived from an EMBL/GenBank/DDBJ whole genome shotgun (WGS) entry which is preliminary data.</text>
</comment>
<dbReference type="AlphaFoldDB" id="A0A0B8T8G4"/>
<dbReference type="Proteomes" id="UP000031802">
    <property type="component" value="Unassembled WGS sequence"/>
</dbReference>